<dbReference type="GO" id="GO:0030975">
    <property type="term" value="F:thiamine binding"/>
    <property type="evidence" value="ECO:0007669"/>
    <property type="project" value="InterPro"/>
</dbReference>
<dbReference type="EC" id="2.7.6.2" evidence="5"/>
<dbReference type="SUPFAM" id="SSF63999">
    <property type="entry name" value="Thiamin pyrophosphokinase, catalytic domain"/>
    <property type="match status" value="1"/>
</dbReference>
<comment type="caution">
    <text evidence="7">The sequence shown here is derived from an EMBL/GenBank/DDBJ whole genome shotgun (WGS) entry which is preliminary data.</text>
</comment>
<protein>
    <recommendedName>
        <fullName evidence="5">Thiamine diphosphokinase</fullName>
        <ecNumber evidence="5">2.7.6.2</ecNumber>
    </recommendedName>
</protein>
<dbReference type="InterPro" id="IPR053149">
    <property type="entry name" value="TPK"/>
</dbReference>
<dbReference type="Pfam" id="PF04265">
    <property type="entry name" value="TPK_B1_binding"/>
    <property type="match status" value="1"/>
</dbReference>
<dbReference type="Gene3D" id="3.40.50.10240">
    <property type="entry name" value="Thiamin pyrophosphokinase, catalytic domain"/>
    <property type="match status" value="1"/>
</dbReference>
<dbReference type="SUPFAM" id="SSF63862">
    <property type="entry name" value="Thiamin pyrophosphokinase, substrate-binding domain"/>
    <property type="match status" value="1"/>
</dbReference>
<proteinExistence type="predicted"/>
<evidence type="ECO:0000256" key="2">
    <source>
        <dbReference type="ARBA" id="ARBA00022741"/>
    </source>
</evidence>
<evidence type="ECO:0000256" key="1">
    <source>
        <dbReference type="ARBA" id="ARBA00022679"/>
    </source>
</evidence>
<dbReference type="GO" id="GO:0009229">
    <property type="term" value="P:thiamine diphosphate biosynthetic process"/>
    <property type="evidence" value="ECO:0007669"/>
    <property type="project" value="InterPro"/>
</dbReference>
<dbReference type="GO" id="GO:0005524">
    <property type="term" value="F:ATP binding"/>
    <property type="evidence" value="ECO:0007669"/>
    <property type="project" value="UniProtKB-KW"/>
</dbReference>
<dbReference type="AlphaFoldDB" id="A0A4R7ZG68"/>
<dbReference type="SMART" id="SM00983">
    <property type="entry name" value="TPK_B1_binding"/>
    <property type="match status" value="1"/>
</dbReference>
<keyword evidence="4" id="KW-0067">ATP-binding</keyword>
<keyword evidence="1" id="KW-0808">Transferase</keyword>
<evidence type="ECO:0000256" key="4">
    <source>
        <dbReference type="ARBA" id="ARBA00022840"/>
    </source>
</evidence>
<dbReference type="OrthoDB" id="9804377at2"/>
<dbReference type="InterPro" id="IPR036371">
    <property type="entry name" value="TPK_B1-bd_sf"/>
</dbReference>
<dbReference type="PANTHER" id="PTHR41299">
    <property type="entry name" value="THIAMINE PYROPHOSPHOKINASE"/>
    <property type="match status" value="1"/>
</dbReference>
<dbReference type="PANTHER" id="PTHR41299:SF1">
    <property type="entry name" value="THIAMINE PYROPHOSPHOKINASE"/>
    <property type="match status" value="1"/>
</dbReference>
<accession>A0A4R7ZG68</accession>
<dbReference type="CDD" id="cd07995">
    <property type="entry name" value="TPK"/>
    <property type="match status" value="1"/>
</dbReference>
<keyword evidence="2" id="KW-0547">Nucleotide-binding</keyword>
<evidence type="ECO:0000256" key="5">
    <source>
        <dbReference type="NCBIfam" id="TIGR01378"/>
    </source>
</evidence>
<sequence>MKRVILCANMTKDVHYNKDVHYIGVDGGALVLLEKNIPMDYAIGDFDSISSEQFAQLKEATTLIQLESEKDDSDSEHALKFALEHYDEVALTGVIGGRMDHFIAIYNLMAYQKLNFAIFDSQNYIYPLEVGEYRMDKRTTYLSFFACEDSEVTLQGVKYPLVHRKLSSKDVYTVSNEIIEPYAVLEVHSGRVIVIESDDANT</sequence>
<dbReference type="InterPro" id="IPR006282">
    <property type="entry name" value="Thi_PPkinase"/>
</dbReference>
<name>A0A4R7ZG68_9FIRM</name>
<dbReference type="InterPro" id="IPR036759">
    <property type="entry name" value="TPK_catalytic_sf"/>
</dbReference>
<dbReference type="InterPro" id="IPR007371">
    <property type="entry name" value="TPK_catalytic"/>
</dbReference>
<dbReference type="NCBIfam" id="TIGR01378">
    <property type="entry name" value="thi_PPkinase"/>
    <property type="match status" value="1"/>
</dbReference>
<dbReference type="RefSeq" id="WP_134169775.1">
    <property type="nucleotide sequence ID" value="NZ_SODD01000021.1"/>
</dbReference>
<reference evidence="7 8" key="1">
    <citation type="submission" date="2019-03" db="EMBL/GenBank/DDBJ databases">
        <title>Genomic Encyclopedia of Type Strains, Phase IV (KMG-IV): sequencing the most valuable type-strain genomes for metagenomic binning, comparative biology and taxonomic classification.</title>
        <authorList>
            <person name="Goeker M."/>
        </authorList>
    </citation>
    <scope>NUCLEOTIDE SEQUENCE [LARGE SCALE GENOMIC DNA]</scope>
    <source>
        <strain evidence="7 8">DSM 28867</strain>
    </source>
</reference>
<dbReference type="EMBL" id="SODD01000021">
    <property type="protein sequence ID" value="TDW16637.1"/>
    <property type="molecule type" value="Genomic_DNA"/>
</dbReference>
<feature type="domain" description="Thiamin pyrophosphokinase thiamin-binding" evidence="6">
    <location>
        <begin position="131"/>
        <end position="193"/>
    </location>
</feature>
<dbReference type="GO" id="GO:0016301">
    <property type="term" value="F:kinase activity"/>
    <property type="evidence" value="ECO:0007669"/>
    <property type="project" value="UniProtKB-KW"/>
</dbReference>
<organism evidence="7 8">
    <name type="scientific">Breznakia blatticola</name>
    <dbReference type="NCBI Taxonomy" id="1754012"/>
    <lineage>
        <taxon>Bacteria</taxon>
        <taxon>Bacillati</taxon>
        <taxon>Bacillota</taxon>
        <taxon>Erysipelotrichia</taxon>
        <taxon>Erysipelotrichales</taxon>
        <taxon>Erysipelotrichaceae</taxon>
        <taxon>Breznakia</taxon>
    </lineage>
</organism>
<gene>
    <name evidence="7" type="ORF">EDD63_12127</name>
</gene>
<dbReference type="Proteomes" id="UP000294743">
    <property type="component" value="Unassembled WGS sequence"/>
</dbReference>
<evidence type="ECO:0000259" key="6">
    <source>
        <dbReference type="SMART" id="SM00983"/>
    </source>
</evidence>
<evidence type="ECO:0000313" key="8">
    <source>
        <dbReference type="Proteomes" id="UP000294743"/>
    </source>
</evidence>
<dbReference type="GO" id="GO:0006772">
    <property type="term" value="P:thiamine metabolic process"/>
    <property type="evidence" value="ECO:0007669"/>
    <property type="project" value="UniProtKB-UniRule"/>
</dbReference>
<dbReference type="Pfam" id="PF04263">
    <property type="entry name" value="TPK_catalytic"/>
    <property type="match status" value="1"/>
</dbReference>
<dbReference type="GO" id="GO:0004788">
    <property type="term" value="F:thiamine diphosphokinase activity"/>
    <property type="evidence" value="ECO:0007669"/>
    <property type="project" value="UniProtKB-UniRule"/>
</dbReference>
<evidence type="ECO:0000256" key="3">
    <source>
        <dbReference type="ARBA" id="ARBA00022777"/>
    </source>
</evidence>
<keyword evidence="8" id="KW-1185">Reference proteome</keyword>
<keyword evidence="3 7" id="KW-0418">Kinase</keyword>
<evidence type="ECO:0000313" key="7">
    <source>
        <dbReference type="EMBL" id="TDW16637.1"/>
    </source>
</evidence>
<dbReference type="InterPro" id="IPR007373">
    <property type="entry name" value="Thiamin_PyroPKinase_B1-bd"/>
</dbReference>